<dbReference type="Proteomes" id="UP001432322">
    <property type="component" value="Unassembled WGS sequence"/>
</dbReference>
<evidence type="ECO:0000256" key="7">
    <source>
        <dbReference type="ARBA" id="ARBA00023273"/>
    </source>
</evidence>
<evidence type="ECO:0000256" key="5">
    <source>
        <dbReference type="ARBA" id="ARBA00022803"/>
    </source>
</evidence>
<dbReference type="GO" id="GO:0036064">
    <property type="term" value="C:ciliary basal body"/>
    <property type="evidence" value="ECO:0007669"/>
    <property type="project" value="TreeGrafter"/>
</dbReference>
<comment type="subcellular location">
    <subcellularLocation>
        <location evidence="1">Cell projection</location>
        <location evidence="1">Cilium</location>
    </subcellularLocation>
</comment>
<dbReference type="AlphaFoldDB" id="A0AAV5WSS7"/>
<dbReference type="EMBL" id="BTSY01000006">
    <property type="protein sequence ID" value="GMT33313.1"/>
    <property type="molecule type" value="Genomic_DNA"/>
</dbReference>
<comment type="similarity">
    <text evidence="8">Belongs to the IFT172 family.</text>
</comment>
<evidence type="ECO:0000256" key="8">
    <source>
        <dbReference type="ARBA" id="ARBA00038130"/>
    </source>
</evidence>
<keyword evidence="7" id="KW-0966">Cell projection</keyword>
<keyword evidence="5" id="KW-0802">TPR repeat</keyword>
<reference evidence="9" key="1">
    <citation type="submission" date="2023-10" db="EMBL/GenBank/DDBJ databases">
        <title>Genome assembly of Pristionchus species.</title>
        <authorList>
            <person name="Yoshida K."/>
            <person name="Sommer R.J."/>
        </authorList>
    </citation>
    <scope>NUCLEOTIDE SEQUENCE</scope>
    <source>
        <strain evidence="9">RS5133</strain>
    </source>
</reference>
<comment type="caution">
    <text evidence="9">The sequence shown here is derived from an EMBL/GenBank/DDBJ whole genome shotgun (WGS) entry which is preliminary data.</text>
</comment>
<dbReference type="InterPro" id="IPR001680">
    <property type="entry name" value="WD40_rpt"/>
</dbReference>
<protein>
    <recommendedName>
        <fullName evidence="11">WD40 domain-containing protein</fullName>
    </recommendedName>
</protein>
<keyword evidence="10" id="KW-1185">Reference proteome</keyword>
<feature type="non-terminal residue" evidence="9">
    <location>
        <position position="1"/>
    </location>
</feature>
<dbReference type="SUPFAM" id="SSF50978">
    <property type="entry name" value="WD40 repeat-like"/>
    <property type="match status" value="1"/>
</dbReference>
<keyword evidence="6" id="KW-0969">Cilium</keyword>
<gene>
    <name evidence="9" type="ORF">PFISCL1PPCAC_24610</name>
</gene>
<dbReference type="SMART" id="SM00320">
    <property type="entry name" value="WD40"/>
    <property type="match status" value="3"/>
</dbReference>
<feature type="non-terminal residue" evidence="9">
    <location>
        <position position="244"/>
    </location>
</feature>
<evidence type="ECO:0000256" key="3">
    <source>
        <dbReference type="ARBA" id="ARBA00022574"/>
    </source>
</evidence>
<name>A0AAV5WSS7_9BILA</name>
<evidence type="ECO:0000256" key="1">
    <source>
        <dbReference type="ARBA" id="ARBA00004138"/>
    </source>
</evidence>
<dbReference type="GO" id="GO:0005930">
    <property type="term" value="C:axoneme"/>
    <property type="evidence" value="ECO:0007669"/>
    <property type="project" value="TreeGrafter"/>
</dbReference>
<evidence type="ECO:0000313" key="10">
    <source>
        <dbReference type="Proteomes" id="UP001432322"/>
    </source>
</evidence>
<evidence type="ECO:0000313" key="9">
    <source>
        <dbReference type="EMBL" id="GMT33313.1"/>
    </source>
</evidence>
<keyword evidence="3" id="KW-0853">WD repeat</keyword>
<evidence type="ECO:0000256" key="2">
    <source>
        <dbReference type="ARBA" id="ARBA00022473"/>
    </source>
</evidence>
<dbReference type="PANTHER" id="PTHR15722">
    <property type="entry name" value="IFT140/172-RELATED"/>
    <property type="match status" value="1"/>
</dbReference>
<proteinExistence type="inferred from homology"/>
<keyword evidence="2" id="KW-0217">Developmental protein</keyword>
<keyword evidence="4" id="KW-0677">Repeat</keyword>
<dbReference type="Pfam" id="PF00400">
    <property type="entry name" value="WD40"/>
    <property type="match status" value="1"/>
</dbReference>
<dbReference type="Gene3D" id="2.130.10.10">
    <property type="entry name" value="YVTN repeat-like/Quinoprotein amine dehydrogenase"/>
    <property type="match status" value="2"/>
</dbReference>
<dbReference type="GO" id="GO:0042073">
    <property type="term" value="P:intraciliary transport"/>
    <property type="evidence" value="ECO:0007669"/>
    <property type="project" value="TreeGrafter"/>
</dbReference>
<organism evidence="9 10">
    <name type="scientific">Pristionchus fissidentatus</name>
    <dbReference type="NCBI Taxonomy" id="1538716"/>
    <lineage>
        <taxon>Eukaryota</taxon>
        <taxon>Metazoa</taxon>
        <taxon>Ecdysozoa</taxon>
        <taxon>Nematoda</taxon>
        <taxon>Chromadorea</taxon>
        <taxon>Rhabditida</taxon>
        <taxon>Rhabditina</taxon>
        <taxon>Diplogasteromorpha</taxon>
        <taxon>Diplogasteroidea</taxon>
        <taxon>Neodiplogasteridae</taxon>
        <taxon>Pristionchus</taxon>
    </lineage>
</organism>
<dbReference type="InterPro" id="IPR036322">
    <property type="entry name" value="WD40_repeat_dom_sf"/>
</dbReference>
<dbReference type="PANTHER" id="PTHR15722:SF2">
    <property type="entry name" value="INTRAFLAGELLAR TRANSPORT PROTEIN 172 HOMOLOG"/>
    <property type="match status" value="1"/>
</dbReference>
<accession>A0AAV5WSS7</accession>
<evidence type="ECO:0000256" key="6">
    <source>
        <dbReference type="ARBA" id="ARBA00023069"/>
    </source>
</evidence>
<sequence length="244" mass="26603">DKMAPIRALAAASNMKKLAAVVDDRSIVLFDERGAQKDRFATKPIDAKYSKRSYIIISLAFSPDSSSLAVGQSDNVVFVYKIGAEWNEKKVITNKLVQTAAVTAHSWPFDDKILIGLADGKMRVGLLKQNKCASLFKTEMGVISIAVSPKRTSFVSSHIDGSLILYNFASKSQEKICSHPCAAYSLVFTAHAIVAGGADRRIMCYSENGIVQQTFDFASVDEREFSALISDPTGQNFVAGSFDR</sequence>
<dbReference type="InterPro" id="IPR015943">
    <property type="entry name" value="WD40/YVTN_repeat-like_dom_sf"/>
</dbReference>
<dbReference type="GO" id="GO:0030992">
    <property type="term" value="C:intraciliary transport particle B"/>
    <property type="evidence" value="ECO:0007669"/>
    <property type="project" value="TreeGrafter"/>
</dbReference>
<evidence type="ECO:0000256" key="4">
    <source>
        <dbReference type="ARBA" id="ARBA00022737"/>
    </source>
</evidence>
<evidence type="ECO:0008006" key="11">
    <source>
        <dbReference type="Google" id="ProtNLM"/>
    </source>
</evidence>